<dbReference type="GO" id="GO:0046872">
    <property type="term" value="F:metal ion binding"/>
    <property type="evidence" value="ECO:0007669"/>
    <property type="project" value="UniProtKB-KW"/>
</dbReference>
<comment type="cofactor">
    <cofactor evidence="10">
        <name>Zn(2+)</name>
        <dbReference type="ChEBI" id="CHEBI:29105"/>
    </cofactor>
</comment>
<keyword evidence="12" id="KW-1185">Reference proteome</keyword>
<sequence length="185" mass="21053">MLDLKQIDRSWTLFLDRDGVINHEKYQDYVYNYDEFIFYDGVPDAIKTLSELFGPVIITTNQRGIGRGLMTETDLLDIHTRMISDIEKAGGRIDRIYYCVANDASHPNRKPNPGMIYEARQDFPVIDLQKSLIVGNNMSDMEFGRNAGIHTVFVKTTNPEQALPHPAIDLAFNSLPDFAKALQNI</sequence>
<comment type="similarity">
    <text evidence="7">Belongs to the gmhB family.</text>
</comment>
<keyword evidence="3 10" id="KW-0479">Metal-binding</keyword>
<comment type="cofactor">
    <cofactor evidence="10">
        <name>Mg(2+)</name>
        <dbReference type="ChEBI" id="CHEBI:18420"/>
    </cofactor>
</comment>
<evidence type="ECO:0000313" key="11">
    <source>
        <dbReference type="EMBL" id="THU38405.1"/>
    </source>
</evidence>
<evidence type="ECO:0000256" key="3">
    <source>
        <dbReference type="ARBA" id="ARBA00022723"/>
    </source>
</evidence>
<dbReference type="GO" id="GO:0005975">
    <property type="term" value="P:carbohydrate metabolic process"/>
    <property type="evidence" value="ECO:0007669"/>
    <property type="project" value="InterPro"/>
</dbReference>
<dbReference type="Proteomes" id="UP000306918">
    <property type="component" value="Unassembled WGS sequence"/>
</dbReference>
<dbReference type="Gene3D" id="3.40.50.1000">
    <property type="entry name" value="HAD superfamily/HAD-like"/>
    <property type="match status" value="1"/>
</dbReference>
<keyword evidence="2 7" id="KW-0963">Cytoplasm</keyword>
<feature type="binding site" evidence="10">
    <location>
        <position position="18"/>
    </location>
    <ligand>
        <name>Mg(2+)</name>
        <dbReference type="ChEBI" id="CHEBI:18420"/>
    </ligand>
</feature>
<dbReference type="PIRSF" id="PIRSF004682">
    <property type="entry name" value="GmhB"/>
    <property type="match status" value="1"/>
</dbReference>
<keyword evidence="10" id="KW-0460">Magnesium</keyword>
<dbReference type="OrthoDB" id="9803871at2"/>
<proteinExistence type="inferred from homology"/>
<dbReference type="PANTHER" id="PTHR42891">
    <property type="entry name" value="D-GLYCERO-BETA-D-MANNO-HEPTOSE-1,7-BISPHOSPHATE 7-PHOSPHATASE"/>
    <property type="match status" value="1"/>
</dbReference>
<keyword evidence="10" id="KW-0862">Zinc</keyword>
<feature type="site" description="Contributes to substrate recognition" evidence="9">
    <location>
        <position position="110"/>
    </location>
</feature>
<evidence type="ECO:0000256" key="6">
    <source>
        <dbReference type="ARBA" id="ARBA00031828"/>
    </source>
</evidence>
<evidence type="ECO:0000256" key="2">
    <source>
        <dbReference type="ARBA" id="ARBA00022490"/>
    </source>
</evidence>
<dbReference type="EC" id="3.1.3.-" evidence="7"/>
<dbReference type="InterPro" id="IPR023214">
    <property type="entry name" value="HAD_sf"/>
</dbReference>
<comment type="subcellular location">
    <subcellularLocation>
        <location evidence="1 7">Cytoplasm</location>
    </subcellularLocation>
</comment>
<dbReference type="GO" id="GO:0016791">
    <property type="term" value="F:phosphatase activity"/>
    <property type="evidence" value="ECO:0007669"/>
    <property type="project" value="InterPro"/>
</dbReference>
<dbReference type="InterPro" id="IPR004446">
    <property type="entry name" value="Heptose_bisP_phosphatase"/>
</dbReference>
<evidence type="ECO:0000256" key="1">
    <source>
        <dbReference type="ARBA" id="ARBA00004496"/>
    </source>
</evidence>
<evidence type="ECO:0000256" key="5">
    <source>
        <dbReference type="ARBA" id="ARBA00023277"/>
    </source>
</evidence>
<evidence type="ECO:0000256" key="8">
    <source>
        <dbReference type="PIRSR" id="PIRSR004682-1"/>
    </source>
</evidence>
<dbReference type="EMBL" id="STFF01000004">
    <property type="protein sequence ID" value="THU38405.1"/>
    <property type="molecule type" value="Genomic_DNA"/>
</dbReference>
<evidence type="ECO:0000256" key="7">
    <source>
        <dbReference type="PIRNR" id="PIRNR004682"/>
    </source>
</evidence>
<keyword evidence="4 7" id="KW-0378">Hydrolase</keyword>
<dbReference type="InterPro" id="IPR006543">
    <property type="entry name" value="Histidinol-phos"/>
</dbReference>
<dbReference type="CDD" id="cd07503">
    <property type="entry name" value="HAD_HisB-N"/>
    <property type="match status" value="1"/>
</dbReference>
<dbReference type="NCBIfam" id="TIGR01656">
    <property type="entry name" value="Histidinol-ppas"/>
    <property type="match status" value="1"/>
</dbReference>
<name>A0A4S8HSY8_9BACT</name>
<evidence type="ECO:0000313" key="12">
    <source>
        <dbReference type="Proteomes" id="UP000306918"/>
    </source>
</evidence>
<reference evidence="11 12" key="1">
    <citation type="submission" date="2019-04" db="EMBL/GenBank/DDBJ databases">
        <title>Niastella caeni sp. nov., isolated from activated sludge.</title>
        <authorList>
            <person name="Sheng M."/>
        </authorList>
    </citation>
    <scope>NUCLEOTIDE SEQUENCE [LARGE SCALE GENOMIC DNA]</scope>
    <source>
        <strain evidence="11 12">HX-2-15</strain>
    </source>
</reference>
<dbReference type="InterPro" id="IPR036412">
    <property type="entry name" value="HAD-like_sf"/>
</dbReference>
<evidence type="ECO:0000256" key="9">
    <source>
        <dbReference type="PIRSR" id="PIRSR004682-3"/>
    </source>
</evidence>
<feature type="binding site" evidence="10">
    <location>
        <position position="16"/>
    </location>
    <ligand>
        <name>Mg(2+)</name>
        <dbReference type="ChEBI" id="CHEBI:18420"/>
    </ligand>
</feature>
<gene>
    <name evidence="11" type="ORF">FAM09_17190</name>
</gene>
<dbReference type="AlphaFoldDB" id="A0A4S8HSY8"/>
<feature type="site" description="Stabilizes the phosphoryl group" evidence="9">
    <location>
        <position position="60"/>
    </location>
</feature>
<feature type="binding site" evidence="10">
    <location>
        <position position="99"/>
    </location>
    <ligand>
        <name>Zn(2+)</name>
        <dbReference type="ChEBI" id="CHEBI:29105"/>
    </ligand>
</feature>
<feature type="active site" description="Nucleophile" evidence="8">
    <location>
        <position position="16"/>
    </location>
</feature>
<organism evidence="11 12">
    <name type="scientific">Niastella caeni</name>
    <dbReference type="NCBI Taxonomy" id="2569763"/>
    <lineage>
        <taxon>Bacteria</taxon>
        <taxon>Pseudomonadati</taxon>
        <taxon>Bacteroidota</taxon>
        <taxon>Chitinophagia</taxon>
        <taxon>Chitinophagales</taxon>
        <taxon>Chitinophagaceae</taxon>
        <taxon>Niastella</taxon>
    </lineage>
</organism>
<feature type="active site" description="Proton donor" evidence="8">
    <location>
        <position position="18"/>
    </location>
</feature>
<dbReference type="Pfam" id="PF13242">
    <property type="entry name" value="Hydrolase_like"/>
    <property type="match status" value="1"/>
</dbReference>
<dbReference type="SUPFAM" id="SSF56784">
    <property type="entry name" value="HAD-like"/>
    <property type="match status" value="1"/>
</dbReference>
<dbReference type="InterPro" id="IPR006549">
    <property type="entry name" value="HAD-SF_hydro_IIIA"/>
</dbReference>
<dbReference type="PANTHER" id="PTHR42891:SF1">
    <property type="entry name" value="D-GLYCERO-BETA-D-MANNO-HEPTOSE-1,7-BISPHOSPHATE 7-PHOSPHATASE"/>
    <property type="match status" value="1"/>
</dbReference>
<evidence type="ECO:0000256" key="10">
    <source>
        <dbReference type="PIRSR" id="PIRSR004682-4"/>
    </source>
</evidence>
<feature type="site" description="Contributes to substrate recognition" evidence="9">
    <location>
        <position position="109"/>
    </location>
</feature>
<keyword evidence="5 7" id="KW-0119">Carbohydrate metabolism</keyword>
<dbReference type="NCBIfam" id="TIGR01662">
    <property type="entry name" value="HAD-SF-IIIA"/>
    <property type="match status" value="1"/>
</dbReference>
<dbReference type="GO" id="GO:0005737">
    <property type="term" value="C:cytoplasm"/>
    <property type="evidence" value="ECO:0007669"/>
    <property type="project" value="UniProtKB-SubCell"/>
</dbReference>
<comment type="caution">
    <text evidence="11">The sequence shown here is derived from an EMBL/GenBank/DDBJ whole genome shotgun (WGS) entry which is preliminary data.</text>
</comment>
<protein>
    <recommendedName>
        <fullName evidence="6 7">D,D-heptose 1,7-bisphosphate phosphatase</fullName>
        <ecNumber evidence="7">3.1.3.-</ecNumber>
    </recommendedName>
</protein>
<accession>A0A4S8HSY8</accession>
<dbReference type="RefSeq" id="WP_136578361.1">
    <property type="nucleotide sequence ID" value="NZ_STFF01000004.1"/>
</dbReference>
<evidence type="ECO:0000256" key="4">
    <source>
        <dbReference type="ARBA" id="ARBA00022801"/>
    </source>
</evidence>